<evidence type="ECO:0000313" key="2">
    <source>
        <dbReference type="Proteomes" id="UP001482620"/>
    </source>
</evidence>
<organism evidence="1 2">
    <name type="scientific">Ilyodon furcidens</name>
    <name type="common">goldbreast splitfin</name>
    <dbReference type="NCBI Taxonomy" id="33524"/>
    <lineage>
        <taxon>Eukaryota</taxon>
        <taxon>Metazoa</taxon>
        <taxon>Chordata</taxon>
        <taxon>Craniata</taxon>
        <taxon>Vertebrata</taxon>
        <taxon>Euteleostomi</taxon>
        <taxon>Actinopterygii</taxon>
        <taxon>Neopterygii</taxon>
        <taxon>Teleostei</taxon>
        <taxon>Neoteleostei</taxon>
        <taxon>Acanthomorphata</taxon>
        <taxon>Ovalentaria</taxon>
        <taxon>Atherinomorphae</taxon>
        <taxon>Cyprinodontiformes</taxon>
        <taxon>Goodeidae</taxon>
        <taxon>Ilyodon</taxon>
    </lineage>
</organism>
<reference evidence="1 2" key="1">
    <citation type="submission" date="2021-06" db="EMBL/GenBank/DDBJ databases">
        <authorList>
            <person name="Palmer J.M."/>
        </authorList>
    </citation>
    <scope>NUCLEOTIDE SEQUENCE [LARGE SCALE GENOMIC DNA]</scope>
    <source>
        <strain evidence="2">if_2019</strain>
        <tissue evidence="1">Muscle</tissue>
    </source>
</reference>
<evidence type="ECO:0000313" key="1">
    <source>
        <dbReference type="EMBL" id="MEQ2245834.1"/>
    </source>
</evidence>
<sequence>MLDYDENKNKLKLQAALKALAPQHNSACAATMGAWRRLLHSTNVAAVEFQMSPLRETVSNMSNDLRSCRVLVWREAFKIWNKSDLPDGSCTQFFINGQS</sequence>
<keyword evidence="2" id="KW-1185">Reference proteome</keyword>
<dbReference type="EMBL" id="JAHRIQ010074596">
    <property type="protein sequence ID" value="MEQ2245834.1"/>
    <property type="molecule type" value="Genomic_DNA"/>
</dbReference>
<accession>A0ABV0UMA7</accession>
<comment type="caution">
    <text evidence="1">The sequence shown here is derived from an EMBL/GenBank/DDBJ whole genome shotgun (WGS) entry which is preliminary data.</text>
</comment>
<gene>
    <name evidence="1" type="ORF">ILYODFUR_031992</name>
</gene>
<name>A0ABV0UMA7_9TELE</name>
<proteinExistence type="predicted"/>
<dbReference type="Proteomes" id="UP001482620">
    <property type="component" value="Unassembled WGS sequence"/>
</dbReference>
<protein>
    <submittedName>
        <fullName evidence="1">Uncharacterized protein</fullName>
    </submittedName>
</protein>